<evidence type="ECO:0000313" key="6">
    <source>
        <dbReference type="Ensembl" id="ENSPSIP00000011923.1"/>
    </source>
</evidence>
<reference evidence="7" key="2">
    <citation type="journal article" date="2013" name="Nat. Genet.">
        <title>The draft genomes of soft-shell turtle and green sea turtle yield insights into the development and evolution of the turtle-specific body plan.</title>
        <authorList>
            <person name="Wang Z."/>
            <person name="Pascual-Anaya J."/>
            <person name="Zadissa A."/>
            <person name="Li W."/>
            <person name="Niimura Y."/>
            <person name="Huang Z."/>
            <person name="Li C."/>
            <person name="White S."/>
            <person name="Xiong Z."/>
            <person name="Fang D."/>
            <person name="Wang B."/>
            <person name="Ming Y."/>
            <person name="Chen Y."/>
            <person name="Zheng Y."/>
            <person name="Kuraku S."/>
            <person name="Pignatelli M."/>
            <person name="Herrero J."/>
            <person name="Beal K."/>
            <person name="Nozawa M."/>
            <person name="Li Q."/>
            <person name="Wang J."/>
            <person name="Zhang H."/>
            <person name="Yu L."/>
            <person name="Shigenobu S."/>
            <person name="Wang J."/>
            <person name="Liu J."/>
            <person name="Flicek P."/>
            <person name="Searle S."/>
            <person name="Wang J."/>
            <person name="Kuratani S."/>
            <person name="Yin Y."/>
            <person name="Aken B."/>
            <person name="Zhang G."/>
            <person name="Irie N."/>
        </authorList>
    </citation>
    <scope>NUCLEOTIDE SEQUENCE [LARGE SCALE GENOMIC DNA]</scope>
    <source>
        <strain evidence="7">Daiwa-1</strain>
    </source>
</reference>
<dbReference type="InterPro" id="IPR003566">
    <property type="entry name" value="Tcell_CD5"/>
</dbReference>
<dbReference type="Proteomes" id="UP000007267">
    <property type="component" value="Unassembled WGS sequence"/>
</dbReference>
<organism evidence="6 7">
    <name type="scientific">Pelodiscus sinensis</name>
    <name type="common">Chinese softshell turtle</name>
    <name type="synonym">Trionyx sinensis</name>
    <dbReference type="NCBI Taxonomy" id="13735"/>
    <lineage>
        <taxon>Eukaryota</taxon>
        <taxon>Metazoa</taxon>
        <taxon>Chordata</taxon>
        <taxon>Craniata</taxon>
        <taxon>Vertebrata</taxon>
        <taxon>Euteleostomi</taxon>
        <taxon>Archelosauria</taxon>
        <taxon>Testudinata</taxon>
        <taxon>Testudines</taxon>
        <taxon>Cryptodira</taxon>
        <taxon>Trionychia</taxon>
        <taxon>Trionychidae</taxon>
        <taxon>Pelodiscus</taxon>
    </lineage>
</organism>
<reference evidence="7" key="1">
    <citation type="submission" date="2011-10" db="EMBL/GenBank/DDBJ databases">
        <authorList>
            <consortium name="Soft-shell Turtle Genome Consortium"/>
        </authorList>
    </citation>
    <scope>NUCLEOTIDE SEQUENCE [LARGE SCALE GENOMIC DNA]</scope>
    <source>
        <strain evidence="7">Daiwa-1</strain>
    </source>
</reference>
<keyword evidence="7" id="KW-1185">Reference proteome</keyword>
<dbReference type="GO" id="GO:0005886">
    <property type="term" value="C:plasma membrane"/>
    <property type="evidence" value="ECO:0007669"/>
    <property type="project" value="TreeGrafter"/>
</dbReference>
<keyword evidence="4" id="KW-0812">Transmembrane</keyword>
<sequence length="446" mass="49765">MRLTGTGFKCLGLLEINLTGNWERVCHQLWDQKFTKMVCNQLDCDSFFFSEVIKFNSGQKPMGRRKMNCLSNVPDLKLCSWVKSNCTEEVIMICKEKQNITTAPPTTSSPTATEPPGPPRLRLADGRFNCSGTVELYMGGQWGTVQSRPENKSELASWVCRNVGCGEALDEAKWPSITKDERPHLPVRWEMMASCRGDSLPDCFNRTSISRNKIPASVLCSGSQPRVMQRLVDSWSSCEGILEVFHNERWEVLCDSSSLMKSRGVQICQELRCGNFSSITQIQDTKVSGVSCSTNQLQKCLSFQKTQCFKTRVTCKPTGHPRSAAVGAGTIVSILLALILLGVLLVICGPPAYKKLQKKYTKKKQRQWIGPTGLQQNVSFHRNSTVTLRPRQEVQGAQGQDNDYSQTPKKNSYLSAYPALEGAIRSSNPPDNSSDSDYDLHSARRL</sequence>
<dbReference type="EMBL" id="AGCU01000997">
    <property type="status" value="NOT_ANNOTATED_CDS"/>
    <property type="molecule type" value="Genomic_DNA"/>
</dbReference>
<dbReference type="Gene3D" id="3.10.250.10">
    <property type="entry name" value="SRCR-like domain"/>
    <property type="match status" value="3"/>
</dbReference>
<dbReference type="Pfam" id="PF00530">
    <property type="entry name" value="SRCR"/>
    <property type="match status" value="2"/>
</dbReference>
<dbReference type="GeneTree" id="ENSGT00940000167155"/>
<dbReference type="EMBL" id="AGCU01000998">
    <property type="status" value="NOT_ANNOTATED_CDS"/>
    <property type="molecule type" value="Genomic_DNA"/>
</dbReference>
<name>K7FV63_PELSI</name>
<dbReference type="PRINTS" id="PR00258">
    <property type="entry name" value="SPERACTRCPTR"/>
</dbReference>
<feature type="domain" description="SRCR" evidence="5">
    <location>
        <begin position="121"/>
        <end position="221"/>
    </location>
</feature>
<keyword evidence="4" id="KW-1133">Transmembrane helix</keyword>
<dbReference type="InterPro" id="IPR036772">
    <property type="entry name" value="SRCR-like_dom_sf"/>
</dbReference>
<proteinExistence type="predicted"/>
<feature type="domain" description="SRCR" evidence="5">
    <location>
        <begin position="229"/>
        <end position="316"/>
    </location>
</feature>
<comment type="caution">
    <text evidence="2">Lacks conserved residue(s) required for the propagation of feature annotation.</text>
</comment>
<dbReference type="AlphaFoldDB" id="K7FV63"/>
<feature type="compositionally biased region" description="Polar residues" evidence="3">
    <location>
        <begin position="395"/>
        <end position="414"/>
    </location>
</feature>
<dbReference type="PROSITE" id="PS50287">
    <property type="entry name" value="SRCR_2"/>
    <property type="match status" value="3"/>
</dbReference>
<feature type="transmembrane region" description="Helical" evidence="4">
    <location>
        <begin position="324"/>
        <end position="353"/>
    </location>
</feature>
<evidence type="ECO:0000259" key="5">
    <source>
        <dbReference type="PROSITE" id="PS50287"/>
    </source>
</evidence>
<evidence type="ECO:0000256" key="2">
    <source>
        <dbReference type="PROSITE-ProRule" id="PRU00196"/>
    </source>
</evidence>
<evidence type="ECO:0000256" key="4">
    <source>
        <dbReference type="SAM" id="Phobius"/>
    </source>
</evidence>
<evidence type="ECO:0000256" key="1">
    <source>
        <dbReference type="ARBA" id="ARBA00023157"/>
    </source>
</evidence>
<dbReference type="eggNOG" id="ENOG502RYTM">
    <property type="taxonomic scope" value="Eukaryota"/>
</dbReference>
<dbReference type="STRING" id="13735.ENSPSIP00000011923"/>
<dbReference type="GO" id="GO:0031295">
    <property type="term" value="P:T cell costimulation"/>
    <property type="evidence" value="ECO:0007669"/>
    <property type="project" value="TreeGrafter"/>
</dbReference>
<keyword evidence="1 2" id="KW-1015">Disulfide bond</keyword>
<feature type="region of interest" description="Disordered" evidence="3">
    <location>
        <begin position="387"/>
        <end position="446"/>
    </location>
</feature>
<dbReference type="PANTHER" id="PTHR47309:SF1">
    <property type="entry name" value="T-CELL SURFACE GLYCOPROTEIN CD5"/>
    <property type="match status" value="1"/>
</dbReference>
<feature type="domain" description="SRCR" evidence="5">
    <location>
        <begin position="1"/>
        <end position="95"/>
    </location>
</feature>
<reference evidence="6" key="4">
    <citation type="submission" date="2025-09" db="UniProtKB">
        <authorList>
            <consortium name="Ensembl"/>
        </authorList>
    </citation>
    <scope>IDENTIFICATION</scope>
</reference>
<dbReference type="Ensembl" id="ENSPSIT00000011980.1">
    <property type="protein sequence ID" value="ENSPSIP00000011923.1"/>
    <property type="gene ID" value="ENSPSIG00000010744.1"/>
</dbReference>
<evidence type="ECO:0000256" key="3">
    <source>
        <dbReference type="SAM" id="MobiDB-lite"/>
    </source>
</evidence>
<feature type="region of interest" description="Disordered" evidence="3">
    <location>
        <begin position="101"/>
        <end position="120"/>
    </location>
</feature>
<dbReference type="SUPFAM" id="SSF56487">
    <property type="entry name" value="SRCR-like"/>
    <property type="match status" value="3"/>
</dbReference>
<accession>K7FV63</accession>
<dbReference type="PANTHER" id="PTHR47309">
    <property type="entry name" value="T-CELL SURFACE GLYCOPROTEIN CD5"/>
    <property type="match status" value="1"/>
</dbReference>
<keyword evidence="4" id="KW-0472">Membrane</keyword>
<dbReference type="InterPro" id="IPR001190">
    <property type="entry name" value="SRCR"/>
</dbReference>
<feature type="disulfide bond" evidence="2">
    <location>
        <begin position="69"/>
        <end position="79"/>
    </location>
</feature>
<feature type="compositionally biased region" description="Low complexity" evidence="3">
    <location>
        <begin position="426"/>
        <end position="435"/>
    </location>
</feature>
<dbReference type="OMA" id="VCSGFQP"/>
<reference evidence="6" key="3">
    <citation type="submission" date="2025-08" db="UniProtKB">
        <authorList>
            <consortium name="Ensembl"/>
        </authorList>
    </citation>
    <scope>IDENTIFICATION</scope>
</reference>
<dbReference type="SMART" id="SM00202">
    <property type="entry name" value="SR"/>
    <property type="match status" value="3"/>
</dbReference>
<evidence type="ECO:0000313" key="7">
    <source>
        <dbReference type="Proteomes" id="UP000007267"/>
    </source>
</evidence>
<feature type="compositionally biased region" description="Low complexity" evidence="3">
    <location>
        <begin position="101"/>
        <end position="112"/>
    </location>
</feature>
<protein>
    <submittedName>
        <fullName evidence="6">CD5 molecule</fullName>
    </submittedName>
</protein>
<dbReference type="PRINTS" id="PR01409">
    <property type="entry name" value="TCELLCD5"/>
</dbReference>